<feature type="transmembrane region" description="Helical" evidence="1">
    <location>
        <begin position="6"/>
        <end position="27"/>
    </location>
</feature>
<keyword evidence="1" id="KW-1133">Transmembrane helix</keyword>
<accession>A0ABS7Y2I7</accession>
<keyword evidence="1" id="KW-0472">Membrane</keyword>
<keyword evidence="3" id="KW-1185">Reference proteome</keyword>
<evidence type="ECO:0000313" key="3">
    <source>
        <dbReference type="Proteomes" id="UP001198402"/>
    </source>
</evidence>
<comment type="caution">
    <text evidence="2">The sequence shown here is derived from an EMBL/GenBank/DDBJ whole genome shotgun (WGS) entry which is preliminary data.</text>
</comment>
<feature type="transmembrane region" description="Helical" evidence="1">
    <location>
        <begin position="76"/>
        <end position="96"/>
    </location>
</feature>
<evidence type="ECO:0000313" key="2">
    <source>
        <dbReference type="EMBL" id="MCA0153816.1"/>
    </source>
</evidence>
<sequence>MFIGQFILSTILIVCALLINRNPNLIAGYNSLSAEEKAKIDIKSLSKFLMTVLIVIGLTTLVLCIILANLDIKAHYIYLVNCTIIVLGVIIASIYANNSFKVK</sequence>
<dbReference type="Pfam" id="PF12650">
    <property type="entry name" value="DUF3784"/>
    <property type="match status" value="1"/>
</dbReference>
<feature type="transmembrane region" description="Helical" evidence="1">
    <location>
        <begin position="48"/>
        <end position="70"/>
    </location>
</feature>
<dbReference type="Proteomes" id="UP001198402">
    <property type="component" value="Unassembled WGS sequence"/>
</dbReference>
<name>A0ABS7Y2I7_9FLAO</name>
<protein>
    <submittedName>
        <fullName evidence="2">DUF3784 domain-containing protein</fullName>
    </submittedName>
</protein>
<dbReference type="RefSeq" id="WP_224478773.1">
    <property type="nucleotide sequence ID" value="NZ_JAIUJS010000006.1"/>
</dbReference>
<evidence type="ECO:0000256" key="1">
    <source>
        <dbReference type="SAM" id="Phobius"/>
    </source>
</evidence>
<reference evidence="3" key="1">
    <citation type="submission" date="2023-07" db="EMBL/GenBank/DDBJ databases">
        <authorList>
            <person name="Yue Y."/>
        </authorList>
    </citation>
    <scope>NUCLEOTIDE SEQUENCE [LARGE SCALE GENOMIC DNA]</scope>
    <source>
        <strain evidence="3">2Y89</strain>
    </source>
</reference>
<dbReference type="EMBL" id="JAIUJS010000006">
    <property type="protein sequence ID" value="MCA0153816.1"/>
    <property type="molecule type" value="Genomic_DNA"/>
</dbReference>
<proteinExistence type="predicted"/>
<keyword evidence="1" id="KW-0812">Transmembrane</keyword>
<gene>
    <name evidence="2" type="ORF">LBV24_11350</name>
</gene>
<organism evidence="2 3">
    <name type="scientific">Winogradskyella vincentii</name>
    <dbReference type="NCBI Taxonomy" id="2877122"/>
    <lineage>
        <taxon>Bacteria</taxon>
        <taxon>Pseudomonadati</taxon>
        <taxon>Bacteroidota</taxon>
        <taxon>Flavobacteriia</taxon>
        <taxon>Flavobacteriales</taxon>
        <taxon>Flavobacteriaceae</taxon>
        <taxon>Winogradskyella</taxon>
    </lineage>
</organism>
<dbReference type="InterPro" id="IPR017259">
    <property type="entry name" value="UCP037672"/>
</dbReference>